<accession>A0AAW0SAU8</accession>
<sequence>MVACRQVLMDQASVVSYAKTVEGGPESQQEQIDNAKFFQRIADKYGQYFNFAHEAMFYPGPVLLESPIAYADFKKLARNIFINTKTKTTLVLLGGVEPYRQVDMLFSAAASAFPGLAKRVGMAECIAFYPDLMCAQYEFIGLGLKELLQDSRCGIMDIKIDCIKDLDRDGDDDKENVFRYREDLINRIHFVLVEICNLAQRLINNVLAITKAMAN</sequence>
<evidence type="ECO:0000313" key="1">
    <source>
        <dbReference type="EMBL" id="KAK8371991.1"/>
    </source>
</evidence>
<organism evidence="1 2">
    <name type="scientific">Scylla paramamosain</name>
    <name type="common">Mud crab</name>
    <dbReference type="NCBI Taxonomy" id="85552"/>
    <lineage>
        <taxon>Eukaryota</taxon>
        <taxon>Metazoa</taxon>
        <taxon>Ecdysozoa</taxon>
        <taxon>Arthropoda</taxon>
        <taxon>Crustacea</taxon>
        <taxon>Multicrustacea</taxon>
        <taxon>Malacostraca</taxon>
        <taxon>Eumalacostraca</taxon>
        <taxon>Eucarida</taxon>
        <taxon>Decapoda</taxon>
        <taxon>Pleocyemata</taxon>
        <taxon>Brachyura</taxon>
        <taxon>Eubrachyura</taxon>
        <taxon>Portunoidea</taxon>
        <taxon>Portunidae</taxon>
        <taxon>Portuninae</taxon>
        <taxon>Scylla</taxon>
    </lineage>
</organism>
<dbReference type="EMBL" id="JARAKH010006380">
    <property type="protein sequence ID" value="KAK8371991.1"/>
    <property type="molecule type" value="Genomic_DNA"/>
</dbReference>
<protein>
    <submittedName>
        <fullName evidence="1">Uncharacterized protein</fullName>
    </submittedName>
</protein>
<name>A0AAW0SAU8_SCYPA</name>
<keyword evidence="2" id="KW-1185">Reference proteome</keyword>
<dbReference type="Proteomes" id="UP001487740">
    <property type="component" value="Unassembled WGS sequence"/>
</dbReference>
<proteinExistence type="predicted"/>
<gene>
    <name evidence="1" type="ORF">O3P69_014197</name>
</gene>
<dbReference type="AlphaFoldDB" id="A0AAW0SAU8"/>
<evidence type="ECO:0000313" key="2">
    <source>
        <dbReference type="Proteomes" id="UP001487740"/>
    </source>
</evidence>
<comment type="caution">
    <text evidence="1">The sequence shown here is derived from an EMBL/GenBank/DDBJ whole genome shotgun (WGS) entry which is preliminary data.</text>
</comment>
<reference evidence="1 2" key="1">
    <citation type="submission" date="2023-03" db="EMBL/GenBank/DDBJ databases">
        <title>High-quality genome of Scylla paramamosain provides insights in environmental adaptation.</title>
        <authorList>
            <person name="Zhang L."/>
        </authorList>
    </citation>
    <scope>NUCLEOTIDE SEQUENCE [LARGE SCALE GENOMIC DNA]</scope>
    <source>
        <strain evidence="1">LZ_2023a</strain>
        <tissue evidence="1">Muscle</tissue>
    </source>
</reference>